<evidence type="ECO:0000313" key="6">
    <source>
        <dbReference type="Proteomes" id="UP000600449"/>
    </source>
</evidence>
<dbReference type="Gene3D" id="3.20.20.70">
    <property type="entry name" value="Aldolase class I"/>
    <property type="match status" value="1"/>
</dbReference>
<protein>
    <submittedName>
        <fullName evidence="5">3-keto-5-aminohexanoate cleavage protein</fullName>
    </submittedName>
</protein>
<dbReference type="PANTHER" id="PTHR37418:SF2">
    <property type="entry name" value="3-KETO-5-AMINOHEXANOATE CLEAVAGE ENZYME"/>
    <property type="match status" value="1"/>
</dbReference>
<gene>
    <name evidence="5" type="ORF">GCM10011322_03990</name>
</gene>
<sequence length="297" mass="32591">MRKLIIEARVNEYMMRDQGNPNVPYTPEEIASDAVACREAGAAIVHFHARKPDGDPEHGAEAYADTVARIRAASDILVHPTLGYVTLDRPAEERLDHILAMAKDPARAPHFAPMDTGSVNVDRYNAQARRFETTNLVYKNSTETLTYFGENIRAAGLKPYLVSWNVGFTRYATAFMEMGLVDEPAYLCFCLTDNTFLGGHPGTLKGLQAHLDFLPPDRRVEWTVCNFGGNLFALAATIISLGGHVSIGLGDYTYGELGQPRNAELVARIAEIARELGREVATPQEAKAILGMRDAPA</sequence>
<dbReference type="RefSeq" id="WP_244645051.1">
    <property type="nucleotide sequence ID" value="NZ_BMMF01000001.1"/>
</dbReference>
<evidence type="ECO:0000313" key="5">
    <source>
        <dbReference type="EMBL" id="GGK20526.1"/>
    </source>
</evidence>
<dbReference type="PANTHER" id="PTHR37418">
    <property type="entry name" value="3-KETO-5-AMINOHEXANOATE CLEAVAGE ENZYME-RELATED"/>
    <property type="match status" value="1"/>
</dbReference>
<dbReference type="Pfam" id="PF05853">
    <property type="entry name" value="BKACE"/>
    <property type="match status" value="1"/>
</dbReference>
<evidence type="ECO:0000256" key="1">
    <source>
        <dbReference type="ARBA" id="ARBA00001947"/>
    </source>
</evidence>
<dbReference type="AlphaFoldDB" id="A0A917Q4A4"/>
<evidence type="ECO:0000256" key="3">
    <source>
        <dbReference type="ARBA" id="ARBA00022723"/>
    </source>
</evidence>
<dbReference type="GO" id="GO:0046872">
    <property type="term" value="F:metal ion binding"/>
    <property type="evidence" value="ECO:0007669"/>
    <property type="project" value="UniProtKB-KW"/>
</dbReference>
<comment type="caution">
    <text evidence="5">The sequence shown here is derived from an EMBL/GenBank/DDBJ whole genome shotgun (WGS) entry which is preliminary data.</text>
</comment>
<keyword evidence="3" id="KW-0479">Metal-binding</keyword>
<dbReference type="InterPro" id="IPR013785">
    <property type="entry name" value="Aldolase_TIM"/>
</dbReference>
<dbReference type="EMBL" id="BMMF01000001">
    <property type="protein sequence ID" value="GGK20526.1"/>
    <property type="molecule type" value="Genomic_DNA"/>
</dbReference>
<keyword evidence="6" id="KW-1185">Reference proteome</keyword>
<dbReference type="Proteomes" id="UP000600449">
    <property type="component" value="Unassembled WGS sequence"/>
</dbReference>
<evidence type="ECO:0000256" key="4">
    <source>
        <dbReference type="ARBA" id="ARBA00022833"/>
    </source>
</evidence>
<keyword evidence="2" id="KW-0808">Transferase</keyword>
<dbReference type="GO" id="GO:0043720">
    <property type="term" value="F:3-keto-5-aminohexanoate cleavage activity"/>
    <property type="evidence" value="ECO:0007669"/>
    <property type="project" value="InterPro"/>
</dbReference>
<accession>A0A917Q4A4</accession>
<dbReference type="InterPro" id="IPR008567">
    <property type="entry name" value="BKACE"/>
</dbReference>
<comment type="cofactor">
    <cofactor evidence="1">
        <name>Zn(2+)</name>
        <dbReference type="ChEBI" id="CHEBI:29105"/>
    </cofactor>
</comment>
<name>A0A917Q4A4_9HYPH</name>
<organism evidence="5 6">
    <name type="scientific">Salinarimonas ramus</name>
    <dbReference type="NCBI Taxonomy" id="690164"/>
    <lineage>
        <taxon>Bacteria</taxon>
        <taxon>Pseudomonadati</taxon>
        <taxon>Pseudomonadota</taxon>
        <taxon>Alphaproteobacteria</taxon>
        <taxon>Hyphomicrobiales</taxon>
        <taxon>Salinarimonadaceae</taxon>
        <taxon>Salinarimonas</taxon>
    </lineage>
</organism>
<evidence type="ECO:0000256" key="2">
    <source>
        <dbReference type="ARBA" id="ARBA00022679"/>
    </source>
</evidence>
<keyword evidence="4" id="KW-0862">Zinc</keyword>
<reference evidence="5 6" key="1">
    <citation type="journal article" date="2014" name="Int. J. Syst. Evol. Microbiol.">
        <title>Complete genome sequence of Corynebacterium casei LMG S-19264T (=DSM 44701T), isolated from a smear-ripened cheese.</title>
        <authorList>
            <consortium name="US DOE Joint Genome Institute (JGI-PGF)"/>
            <person name="Walter F."/>
            <person name="Albersmeier A."/>
            <person name="Kalinowski J."/>
            <person name="Ruckert C."/>
        </authorList>
    </citation>
    <scope>NUCLEOTIDE SEQUENCE [LARGE SCALE GENOMIC DNA]</scope>
    <source>
        <strain evidence="5 6">CGMCC 1.9161</strain>
    </source>
</reference>
<proteinExistence type="predicted"/>